<dbReference type="AlphaFoldDB" id="A0A1I2M3T7"/>
<dbReference type="STRING" id="655355.SAMN05216283_11847"/>
<name>A0A1I2M3T7_9BACT</name>
<dbReference type="InterPro" id="IPR058624">
    <property type="entry name" value="MdtA-like_HH"/>
</dbReference>
<keyword evidence="9" id="KW-1185">Reference proteome</keyword>
<evidence type="ECO:0000259" key="4">
    <source>
        <dbReference type="Pfam" id="PF25876"/>
    </source>
</evidence>
<feature type="coiled-coil region" evidence="3">
    <location>
        <begin position="94"/>
        <end position="173"/>
    </location>
</feature>
<dbReference type="Gene3D" id="2.40.30.170">
    <property type="match status" value="1"/>
</dbReference>
<feature type="domain" description="Multidrug resistance protein MdtA-like alpha-helical hairpin" evidence="4">
    <location>
        <begin position="102"/>
        <end position="170"/>
    </location>
</feature>
<dbReference type="Pfam" id="PF25917">
    <property type="entry name" value="BSH_RND"/>
    <property type="match status" value="1"/>
</dbReference>
<dbReference type="PROSITE" id="PS51257">
    <property type="entry name" value="PROKAR_LIPOPROTEIN"/>
    <property type="match status" value="1"/>
</dbReference>
<comment type="subcellular location">
    <subcellularLocation>
        <location evidence="1">Cell envelope</location>
    </subcellularLocation>
</comment>
<dbReference type="GO" id="GO:0022857">
    <property type="term" value="F:transmembrane transporter activity"/>
    <property type="evidence" value="ECO:0007669"/>
    <property type="project" value="InterPro"/>
</dbReference>
<dbReference type="Pfam" id="PF25967">
    <property type="entry name" value="RND-MFP_C"/>
    <property type="match status" value="1"/>
</dbReference>
<evidence type="ECO:0000313" key="9">
    <source>
        <dbReference type="Proteomes" id="UP000198964"/>
    </source>
</evidence>
<dbReference type="GO" id="GO:0046677">
    <property type="term" value="P:response to antibiotic"/>
    <property type="evidence" value="ECO:0007669"/>
    <property type="project" value="TreeGrafter"/>
</dbReference>
<dbReference type="EMBL" id="FONW01000018">
    <property type="protein sequence ID" value="SFF86182.1"/>
    <property type="molecule type" value="Genomic_DNA"/>
</dbReference>
<gene>
    <name evidence="8" type="ORF">SAMN05216283_11847</name>
</gene>
<accession>A0A1I2M3T7</accession>
<protein>
    <submittedName>
        <fullName evidence="8">Membrane fusion protein, multidrug efflux system</fullName>
    </submittedName>
</protein>
<proteinExistence type="inferred from homology"/>
<evidence type="ECO:0000259" key="7">
    <source>
        <dbReference type="Pfam" id="PF25967"/>
    </source>
</evidence>
<evidence type="ECO:0000259" key="6">
    <source>
        <dbReference type="Pfam" id="PF25944"/>
    </source>
</evidence>
<dbReference type="Pfam" id="PF25876">
    <property type="entry name" value="HH_MFP_RND"/>
    <property type="match status" value="1"/>
</dbReference>
<dbReference type="Proteomes" id="UP000198964">
    <property type="component" value="Unassembled WGS sequence"/>
</dbReference>
<evidence type="ECO:0000256" key="1">
    <source>
        <dbReference type="ARBA" id="ARBA00004196"/>
    </source>
</evidence>
<dbReference type="Pfam" id="PF25944">
    <property type="entry name" value="Beta-barrel_RND"/>
    <property type="match status" value="1"/>
</dbReference>
<dbReference type="PANTHER" id="PTHR30158">
    <property type="entry name" value="ACRA/E-RELATED COMPONENT OF DRUG EFFLUX TRANSPORTER"/>
    <property type="match status" value="1"/>
</dbReference>
<dbReference type="Gene3D" id="1.10.287.470">
    <property type="entry name" value="Helix hairpin bin"/>
    <property type="match status" value="1"/>
</dbReference>
<organism evidence="8 9">
    <name type="scientific">Sunxiuqinia elliptica</name>
    <dbReference type="NCBI Taxonomy" id="655355"/>
    <lineage>
        <taxon>Bacteria</taxon>
        <taxon>Pseudomonadati</taxon>
        <taxon>Bacteroidota</taxon>
        <taxon>Bacteroidia</taxon>
        <taxon>Marinilabiliales</taxon>
        <taxon>Prolixibacteraceae</taxon>
        <taxon>Sunxiuqinia</taxon>
    </lineage>
</organism>
<comment type="similarity">
    <text evidence="2">Belongs to the membrane fusion protein (MFP) (TC 8.A.1) family.</text>
</comment>
<dbReference type="InterPro" id="IPR058625">
    <property type="entry name" value="MdtA-like_BSH"/>
</dbReference>
<dbReference type="SUPFAM" id="SSF111369">
    <property type="entry name" value="HlyD-like secretion proteins"/>
    <property type="match status" value="1"/>
</dbReference>
<dbReference type="InterPro" id="IPR058627">
    <property type="entry name" value="MdtA-like_C"/>
</dbReference>
<dbReference type="PANTHER" id="PTHR30158:SF23">
    <property type="entry name" value="MULTIDRUG RESISTANCE PROTEIN MEXA"/>
    <property type="match status" value="1"/>
</dbReference>
<dbReference type="Gene3D" id="2.40.50.100">
    <property type="match status" value="1"/>
</dbReference>
<feature type="domain" description="Multidrug resistance protein MdtA-like barrel-sandwich hybrid" evidence="5">
    <location>
        <begin position="61"/>
        <end position="202"/>
    </location>
</feature>
<dbReference type="RefSeq" id="WP_093921679.1">
    <property type="nucleotide sequence ID" value="NZ_FONW01000018.1"/>
</dbReference>
<feature type="domain" description="Multidrug resistance protein MdtA-like beta-barrel" evidence="6">
    <location>
        <begin position="208"/>
        <end position="295"/>
    </location>
</feature>
<evidence type="ECO:0000256" key="3">
    <source>
        <dbReference type="SAM" id="Coils"/>
    </source>
</evidence>
<dbReference type="NCBIfam" id="TIGR01730">
    <property type="entry name" value="RND_mfp"/>
    <property type="match status" value="1"/>
</dbReference>
<evidence type="ECO:0000259" key="5">
    <source>
        <dbReference type="Pfam" id="PF25917"/>
    </source>
</evidence>
<dbReference type="Gene3D" id="2.40.420.20">
    <property type="match status" value="1"/>
</dbReference>
<reference evidence="8 9" key="1">
    <citation type="submission" date="2016-10" db="EMBL/GenBank/DDBJ databases">
        <authorList>
            <person name="de Groot N.N."/>
        </authorList>
    </citation>
    <scope>NUCLEOTIDE SEQUENCE [LARGE SCALE GENOMIC DNA]</scope>
    <source>
        <strain evidence="8 9">CGMCC 1.9156</strain>
    </source>
</reference>
<evidence type="ECO:0000313" key="8">
    <source>
        <dbReference type="EMBL" id="SFF86182.1"/>
    </source>
</evidence>
<evidence type="ECO:0000256" key="2">
    <source>
        <dbReference type="ARBA" id="ARBA00009477"/>
    </source>
</evidence>
<dbReference type="InterPro" id="IPR006143">
    <property type="entry name" value="RND_pump_MFP"/>
</dbReference>
<keyword evidence="3" id="KW-0175">Coiled coil</keyword>
<dbReference type="InterPro" id="IPR058626">
    <property type="entry name" value="MdtA-like_b-barrel"/>
</dbReference>
<dbReference type="GO" id="GO:0030313">
    <property type="term" value="C:cell envelope"/>
    <property type="evidence" value="ECO:0007669"/>
    <property type="project" value="UniProtKB-SubCell"/>
</dbReference>
<sequence length="387" mass="41705">MHLRNLTFIFALFVASSCSNSQGEGGPGSAGQVKEYQVMTVESHPVTLDKHYPATLQGKQTVEIRPRVAGYIEEILVDEGASVKKGQVLFRLNANDLQATVRSAEAQVKVAEAQIVAAQITLKKTKPLVEKNIVSSFELESAESALQAKEAQLAQAKANLANAKANLQYTRITSPTDGIIGTFPYRVGSLVSSAIAQPLTTVSNTQEMYAYFSMNEKDFLQLTNELEGDNLQQKFGQMADVSLVLADNSVYSQTGNIQTASGLVDIATGAVNIRATFPNTNAILRNGSSGTVRIHQHLNSALLIPQKATFELQGRHFVYTVSNDNQAKTTPIEVIVGNLKDNYIVTSGLAKGDKVVVEGIAGLRDNTPIKPKLVKLDLQAEANNSSN</sequence>
<feature type="domain" description="Multidrug resistance protein MdtA-like C-terminal permuted SH3" evidence="7">
    <location>
        <begin position="301"/>
        <end position="360"/>
    </location>
</feature>
<dbReference type="GO" id="GO:0005886">
    <property type="term" value="C:plasma membrane"/>
    <property type="evidence" value="ECO:0007669"/>
    <property type="project" value="TreeGrafter"/>
</dbReference>